<accession>A0A518JNL6</accession>
<evidence type="ECO:0000313" key="3">
    <source>
        <dbReference type="Proteomes" id="UP000315082"/>
    </source>
</evidence>
<organism evidence="2 3">
    <name type="scientific">Rosistilla carotiformis</name>
    <dbReference type="NCBI Taxonomy" id="2528017"/>
    <lineage>
        <taxon>Bacteria</taxon>
        <taxon>Pseudomonadati</taxon>
        <taxon>Planctomycetota</taxon>
        <taxon>Planctomycetia</taxon>
        <taxon>Pirellulales</taxon>
        <taxon>Pirellulaceae</taxon>
        <taxon>Rosistilla</taxon>
    </lineage>
</organism>
<keyword evidence="3" id="KW-1185">Reference proteome</keyword>
<proteinExistence type="predicted"/>
<evidence type="ECO:0000256" key="1">
    <source>
        <dbReference type="SAM" id="MobiDB-lite"/>
    </source>
</evidence>
<protein>
    <submittedName>
        <fullName evidence="2">Uncharacterized protein</fullName>
    </submittedName>
</protein>
<name>A0A518JNL6_9BACT</name>
<feature type="region of interest" description="Disordered" evidence="1">
    <location>
        <begin position="1"/>
        <end position="33"/>
    </location>
</feature>
<dbReference type="AlphaFoldDB" id="A0A518JNL6"/>
<dbReference type="Proteomes" id="UP000315082">
    <property type="component" value="Chromosome"/>
</dbReference>
<evidence type="ECO:0000313" key="2">
    <source>
        <dbReference type="EMBL" id="QDV67135.1"/>
    </source>
</evidence>
<gene>
    <name evidence="2" type="ORF">Poly24_08260</name>
</gene>
<sequence>MDVQIAGSEEKDVKLRLPHFTRPAKQGGSKNERLASFSGRAAVSNDSDLHELASPNNASLVRPSPSNCVWRRVKDGAHLATASSPPPPGEAVSLSTGLIYIS</sequence>
<dbReference type="EMBL" id="CP036348">
    <property type="protein sequence ID" value="QDV67135.1"/>
    <property type="molecule type" value="Genomic_DNA"/>
</dbReference>
<reference evidence="2 3" key="1">
    <citation type="submission" date="2019-02" db="EMBL/GenBank/DDBJ databases">
        <title>Deep-cultivation of Planctomycetes and their phenomic and genomic characterization uncovers novel biology.</title>
        <authorList>
            <person name="Wiegand S."/>
            <person name="Jogler M."/>
            <person name="Boedeker C."/>
            <person name="Pinto D."/>
            <person name="Vollmers J."/>
            <person name="Rivas-Marin E."/>
            <person name="Kohn T."/>
            <person name="Peeters S.H."/>
            <person name="Heuer A."/>
            <person name="Rast P."/>
            <person name="Oberbeckmann S."/>
            <person name="Bunk B."/>
            <person name="Jeske O."/>
            <person name="Meyerdierks A."/>
            <person name="Storesund J.E."/>
            <person name="Kallscheuer N."/>
            <person name="Luecker S."/>
            <person name="Lage O.M."/>
            <person name="Pohl T."/>
            <person name="Merkel B.J."/>
            <person name="Hornburger P."/>
            <person name="Mueller R.-W."/>
            <person name="Bruemmer F."/>
            <person name="Labrenz M."/>
            <person name="Spormann A.M."/>
            <person name="Op den Camp H."/>
            <person name="Overmann J."/>
            <person name="Amann R."/>
            <person name="Jetten M.S.M."/>
            <person name="Mascher T."/>
            <person name="Medema M.H."/>
            <person name="Devos D.P."/>
            <person name="Kaster A.-K."/>
            <person name="Ovreas L."/>
            <person name="Rohde M."/>
            <person name="Galperin M.Y."/>
            <person name="Jogler C."/>
        </authorList>
    </citation>
    <scope>NUCLEOTIDE SEQUENCE [LARGE SCALE GENOMIC DNA]</scope>
    <source>
        <strain evidence="2 3">Poly24</strain>
    </source>
</reference>
<dbReference type="KEGG" id="rcf:Poly24_08260"/>